<name>A0A418NU86_9SPHN</name>
<dbReference type="Proteomes" id="UP000286576">
    <property type="component" value="Unassembled WGS sequence"/>
</dbReference>
<keyword evidence="3" id="KW-1185">Reference proteome</keyword>
<reference evidence="2 3" key="1">
    <citation type="submission" date="2018-08" db="EMBL/GenBank/DDBJ databases">
        <title>Erythrobacter zhengii sp.nov., a bacterium isolated from deep-sea sediment.</title>
        <authorList>
            <person name="Fang C."/>
            <person name="Wu Y.-H."/>
            <person name="Sun C."/>
            <person name="Wang H."/>
            <person name="Cheng H."/>
            <person name="Meng F.-X."/>
            <person name="Wang C.-S."/>
            <person name="Xu X.-W."/>
        </authorList>
    </citation>
    <scope>NUCLEOTIDE SEQUENCE [LARGE SCALE GENOMIC DNA]</scope>
    <source>
        <strain evidence="2 3">V18</strain>
    </source>
</reference>
<dbReference type="EMBL" id="QXFL01000002">
    <property type="protein sequence ID" value="RIV87478.1"/>
    <property type="molecule type" value="Genomic_DNA"/>
</dbReference>
<dbReference type="OrthoDB" id="7605638at2"/>
<dbReference type="RefSeq" id="WP_119584946.1">
    <property type="nucleotide sequence ID" value="NZ_CAWODQ010000012.1"/>
</dbReference>
<proteinExistence type="predicted"/>
<comment type="caution">
    <text evidence="2">The sequence shown here is derived from an EMBL/GenBank/DDBJ whole genome shotgun (WGS) entry which is preliminary data.</text>
</comment>
<protein>
    <submittedName>
        <fullName evidence="2">Uncharacterized protein</fullName>
    </submittedName>
</protein>
<evidence type="ECO:0000313" key="3">
    <source>
        <dbReference type="Proteomes" id="UP000286576"/>
    </source>
</evidence>
<gene>
    <name evidence="2" type="ORF">D2V07_03770</name>
</gene>
<organism evidence="2 3">
    <name type="scientific">Aurantiacibacter zhengii</name>
    <dbReference type="NCBI Taxonomy" id="2307003"/>
    <lineage>
        <taxon>Bacteria</taxon>
        <taxon>Pseudomonadati</taxon>
        <taxon>Pseudomonadota</taxon>
        <taxon>Alphaproteobacteria</taxon>
        <taxon>Sphingomonadales</taxon>
        <taxon>Erythrobacteraceae</taxon>
        <taxon>Aurantiacibacter</taxon>
    </lineage>
</organism>
<evidence type="ECO:0000313" key="2">
    <source>
        <dbReference type="EMBL" id="RIV87478.1"/>
    </source>
</evidence>
<feature type="region of interest" description="Disordered" evidence="1">
    <location>
        <begin position="53"/>
        <end position="73"/>
    </location>
</feature>
<dbReference type="AlphaFoldDB" id="A0A418NU86"/>
<sequence>MPSHPDTWPITDADEAPPTIGFHKLRVRFGRADYSDDRFCAYLQLLIDDQGFPPPLPRHVQPRRKDRSTPLPRARLCCEPHPKSQWPAHAVDAWFEDFLPPANAAQVEASAMREAANDMDEAACHLHLVGGREG</sequence>
<evidence type="ECO:0000256" key="1">
    <source>
        <dbReference type="SAM" id="MobiDB-lite"/>
    </source>
</evidence>
<accession>A0A418NU86</accession>